<proteinExistence type="predicted"/>
<feature type="region of interest" description="Disordered" evidence="1">
    <location>
        <begin position="84"/>
        <end position="118"/>
    </location>
</feature>
<accession>A0A0K8P8R9</accession>
<feature type="compositionally biased region" description="Low complexity" evidence="1">
    <location>
        <begin position="93"/>
        <end position="118"/>
    </location>
</feature>
<feature type="region of interest" description="Disordered" evidence="1">
    <location>
        <begin position="1"/>
        <end position="55"/>
    </location>
</feature>
<sequence>MWQAARQGLARWQRQRPPAAFAPTLPSRPAPGPGPGERATALGPPSLLAGRAAESGWRSRLSGLRDWLHSGWSTVLAETLGETLGEAPDDGQGDSPDPRSGPSRVGPPGRSSERPPSAALAAAREAFDRALDALDDWDEPATGRLAAEVRRARSLRELWHLRNEVYTRLAVRHCEHLARERLARIDAALAAGADGRRPAPRARR</sequence>
<dbReference type="EMBL" id="BBYR01000103">
    <property type="protein sequence ID" value="GAP38909.1"/>
    <property type="molecule type" value="Genomic_DNA"/>
</dbReference>
<evidence type="ECO:0000256" key="1">
    <source>
        <dbReference type="SAM" id="MobiDB-lite"/>
    </source>
</evidence>
<comment type="caution">
    <text evidence="2">The sequence shown here is derived from an EMBL/GenBank/DDBJ whole genome shotgun (WGS) entry which is preliminary data.</text>
</comment>
<reference evidence="2 3" key="2">
    <citation type="journal article" date="2016" name="Science">
        <title>A bacterium that degrades and assimilates poly(ethylene terephthalate).</title>
        <authorList>
            <person name="Yoshida S."/>
            <person name="Hiraga K."/>
            <person name="Takehana T."/>
            <person name="Taniguchi I."/>
            <person name="Yamaji H."/>
            <person name="Maeda Y."/>
            <person name="Toyohara K."/>
            <person name="Miyamoto K."/>
            <person name="Kimura Y."/>
            <person name="Oda K."/>
        </authorList>
    </citation>
    <scope>NUCLEOTIDE SEQUENCE [LARGE SCALE GENOMIC DNA]</scope>
    <source>
        <strain evidence="3">NBRC 110686 / TISTR 2288 / 201-F6</strain>
    </source>
</reference>
<reference evidence="3" key="1">
    <citation type="submission" date="2015-07" db="EMBL/GenBank/DDBJ databases">
        <title>Discovery of a poly(ethylene terephthalate assimilation.</title>
        <authorList>
            <person name="Yoshida S."/>
            <person name="Hiraga K."/>
            <person name="Takehana T."/>
            <person name="Taniguchi I."/>
            <person name="Yamaji H."/>
            <person name="Maeda Y."/>
            <person name="Toyohara K."/>
            <person name="Miyamoto K."/>
            <person name="Kimura Y."/>
            <person name="Oda K."/>
        </authorList>
    </citation>
    <scope>NUCLEOTIDE SEQUENCE [LARGE SCALE GENOMIC DNA]</scope>
    <source>
        <strain evidence="3">NBRC 110686 / TISTR 2288 / 201-F6</strain>
    </source>
</reference>
<dbReference type="Proteomes" id="UP000037660">
    <property type="component" value="Unassembled WGS sequence"/>
</dbReference>
<dbReference type="OrthoDB" id="8687298at2"/>
<gene>
    <name evidence="2" type="ORF">ISF6_0222</name>
</gene>
<protein>
    <submittedName>
        <fullName evidence="2">Uncharacterized protein</fullName>
    </submittedName>
</protein>
<dbReference type="AlphaFoldDB" id="A0A0K8P8R9"/>
<organism evidence="2 3">
    <name type="scientific">Piscinibacter sakaiensis</name>
    <name type="common">Ideonella sakaiensis</name>
    <dbReference type="NCBI Taxonomy" id="1547922"/>
    <lineage>
        <taxon>Bacteria</taxon>
        <taxon>Pseudomonadati</taxon>
        <taxon>Pseudomonadota</taxon>
        <taxon>Betaproteobacteria</taxon>
        <taxon>Burkholderiales</taxon>
        <taxon>Sphaerotilaceae</taxon>
        <taxon>Piscinibacter</taxon>
    </lineage>
</organism>
<evidence type="ECO:0000313" key="2">
    <source>
        <dbReference type="EMBL" id="GAP38909.1"/>
    </source>
</evidence>
<evidence type="ECO:0000313" key="3">
    <source>
        <dbReference type="Proteomes" id="UP000037660"/>
    </source>
</evidence>
<dbReference type="RefSeq" id="WP_054022739.1">
    <property type="nucleotide sequence ID" value="NZ_BBYR01000103.1"/>
</dbReference>
<keyword evidence="3" id="KW-1185">Reference proteome</keyword>
<name>A0A0K8P8R9_PISS1</name>